<evidence type="ECO:0000256" key="1">
    <source>
        <dbReference type="SAM" id="Phobius"/>
    </source>
</evidence>
<keyword evidence="1" id="KW-0812">Transmembrane</keyword>
<organism evidence="2">
    <name type="scientific">uncultured Nocardioidaceae bacterium</name>
    <dbReference type="NCBI Taxonomy" id="253824"/>
    <lineage>
        <taxon>Bacteria</taxon>
        <taxon>Bacillati</taxon>
        <taxon>Actinomycetota</taxon>
        <taxon>Actinomycetes</taxon>
        <taxon>Propionibacteriales</taxon>
        <taxon>Nocardioidaceae</taxon>
        <taxon>environmental samples</taxon>
    </lineage>
</organism>
<evidence type="ECO:0000313" key="2">
    <source>
        <dbReference type="EMBL" id="CAA9331287.1"/>
    </source>
</evidence>
<name>A0A6J4LKD4_9ACTN</name>
<reference evidence="2" key="1">
    <citation type="submission" date="2020-02" db="EMBL/GenBank/DDBJ databases">
        <authorList>
            <person name="Meier V. D."/>
        </authorList>
    </citation>
    <scope>NUCLEOTIDE SEQUENCE</scope>
    <source>
        <strain evidence="2">AVDCRST_MAG24</strain>
    </source>
</reference>
<keyword evidence="1" id="KW-0472">Membrane</keyword>
<feature type="transmembrane region" description="Helical" evidence="1">
    <location>
        <begin position="12"/>
        <end position="35"/>
    </location>
</feature>
<feature type="transmembrane region" description="Helical" evidence="1">
    <location>
        <begin position="41"/>
        <end position="62"/>
    </location>
</feature>
<protein>
    <recommendedName>
        <fullName evidence="3">PH domain-containing protein</fullName>
    </recommendedName>
</protein>
<dbReference type="EMBL" id="CADCUF010000132">
    <property type="protein sequence ID" value="CAA9331287.1"/>
    <property type="molecule type" value="Genomic_DNA"/>
</dbReference>
<proteinExistence type="predicted"/>
<evidence type="ECO:0008006" key="3">
    <source>
        <dbReference type="Google" id="ProtNLM"/>
    </source>
</evidence>
<sequence length="150" mass="16375">MPSDYRFAPPLVVRFLGLVLVGLGLLTVLAVGVVALLDLPAVVVTVVVVLVVVAVVATGFVLTRLTPLVHLDDAGYRVRLLRGAGVRAARWRDVEDVVTATVQGHHCVVLRLRDGRTTTIPVAVLDARREDFVQDLRTRLDAGHGYRRIR</sequence>
<gene>
    <name evidence="2" type="ORF">AVDCRST_MAG24-821</name>
</gene>
<accession>A0A6J4LKD4</accession>
<keyword evidence="1" id="KW-1133">Transmembrane helix</keyword>
<dbReference type="AlphaFoldDB" id="A0A6J4LKD4"/>